<evidence type="ECO:0000256" key="8">
    <source>
        <dbReference type="ARBA" id="ARBA00023136"/>
    </source>
</evidence>
<keyword evidence="5" id="KW-0997">Cell inner membrane</keyword>
<keyword evidence="6" id="KW-0812">Transmembrane</keyword>
<keyword evidence="3" id="KW-1003">Cell membrane</keyword>
<name>A0ABV6EHV6_9GAMM</name>
<evidence type="ECO:0000256" key="6">
    <source>
        <dbReference type="ARBA" id="ARBA00022692"/>
    </source>
</evidence>
<gene>
    <name evidence="10" type="primary">gspH</name>
    <name evidence="10" type="ORF">ACFFJ3_18660</name>
</gene>
<accession>A0ABV6EHV6</accession>
<dbReference type="SUPFAM" id="SSF54523">
    <property type="entry name" value="Pili subunits"/>
    <property type="match status" value="1"/>
</dbReference>
<evidence type="ECO:0000313" key="10">
    <source>
        <dbReference type="EMBL" id="MFC0228495.1"/>
    </source>
</evidence>
<keyword evidence="7" id="KW-1133">Transmembrane helix</keyword>
<dbReference type="NCBIfam" id="TIGR01708">
    <property type="entry name" value="typeII_sec_gspH"/>
    <property type="match status" value="1"/>
</dbReference>
<dbReference type="RefSeq" id="WP_380678139.1">
    <property type="nucleotide sequence ID" value="NZ_CP173186.1"/>
</dbReference>
<evidence type="ECO:0000256" key="9">
    <source>
        <dbReference type="ARBA" id="ARBA00030775"/>
    </source>
</evidence>
<dbReference type="NCBIfam" id="TIGR02532">
    <property type="entry name" value="IV_pilin_GFxxxE"/>
    <property type="match status" value="1"/>
</dbReference>
<evidence type="ECO:0000256" key="7">
    <source>
        <dbReference type="ARBA" id="ARBA00022989"/>
    </source>
</evidence>
<keyword evidence="11" id="KW-1185">Reference proteome</keyword>
<dbReference type="Gene3D" id="3.55.40.10">
    <property type="entry name" value="minor pseudopilin epsh domain"/>
    <property type="match status" value="1"/>
</dbReference>
<comment type="subcellular location">
    <subcellularLocation>
        <location evidence="1">Cell inner membrane</location>
        <topology evidence="1">Single-pass membrane protein</topology>
    </subcellularLocation>
</comment>
<protein>
    <recommendedName>
        <fullName evidence="2">Type II secretion system protein H</fullName>
    </recommendedName>
    <alternativeName>
        <fullName evidence="9">General secretion pathway protein H</fullName>
    </alternativeName>
</protein>
<dbReference type="InterPro" id="IPR049875">
    <property type="entry name" value="TypeII_GspH"/>
</dbReference>
<evidence type="ECO:0000256" key="1">
    <source>
        <dbReference type="ARBA" id="ARBA00004377"/>
    </source>
</evidence>
<dbReference type="Pfam" id="PF07963">
    <property type="entry name" value="N_methyl"/>
    <property type="match status" value="1"/>
</dbReference>
<comment type="caution">
    <text evidence="10">The sequence shown here is derived from an EMBL/GenBank/DDBJ whole genome shotgun (WGS) entry which is preliminary data.</text>
</comment>
<organism evidence="10 11">
    <name type="scientific">Serratia aquatilis</name>
    <dbReference type="NCBI Taxonomy" id="1737515"/>
    <lineage>
        <taxon>Bacteria</taxon>
        <taxon>Pseudomonadati</taxon>
        <taxon>Pseudomonadota</taxon>
        <taxon>Gammaproteobacteria</taxon>
        <taxon>Enterobacterales</taxon>
        <taxon>Yersiniaceae</taxon>
        <taxon>Serratia</taxon>
    </lineage>
</organism>
<dbReference type="EMBL" id="JBHLXG010000018">
    <property type="protein sequence ID" value="MFC0228495.1"/>
    <property type="molecule type" value="Genomic_DNA"/>
</dbReference>
<evidence type="ECO:0000313" key="11">
    <source>
        <dbReference type="Proteomes" id="UP001589792"/>
    </source>
</evidence>
<sequence length="177" mass="19602">MRQRGFTLLEMMLVVLLIGSAASLVMMSFPAVQQSNPQQQLARFQAQLDFALDDSQQNGQLLGILVRPEGWQFKILRRQQPENAAASSGSDTWQGYVWQEWQPRRGALGGEMPEGMQLELQFPGLEDWPSAEASEPDIMLLPGGEITPFKLLFGPTGVWLQVDNSGVVSTSEPEAAR</sequence>
<dbReference type="Proteomes" id="UP001589792">
    <property type="component" value="Unassembled WGS sequence"/>
</dbReference>
<keyword evidence="8" id="KW-0472">Membrane</keyword>
<dbReference type="PRINTS" id="PR00885">
    <property type="entry name" value="BCTERIALGSPH"/>
</dbReference>
<keyword evidence="4" id="KW-0488">Methylation</keyword>
<dbReference type="InterPro" id="IPR012902">
    <property type="entry name" value="N_methyl_site"/>
</dbReference>
<evidence type="ECO:0000256" key="5">
    <source>
        <dbReference type="ARBA" id="ARBA00022519"/>
    </source>
</evidence>
<dbReference type="InterPro" id="IPR045584">
    <property type="entry name" value="Pilin-like"/>
</dbReference>
<evidence type="ECO:0000256" key="4">
    <source>
        <dbReference type="ARBA" id="ARBA00022481"/>
    </source>
</evidence>
<dbReference type="PROSITE" id="PS00409">
    <property type="entry name" value="PROKAR_NTER_METHYL"/>
    <property type="match status" value="1"/>
</dbReference>
<evidence type="ECO:0000256" key="2">
    <source>
        <dbReference type="ARBA" id="ARBA00021549"/>
    </source>
</evidence>
<evidence type="ECO:0000256" key="3">
    <source>
        <dbReference type="ARBA" id="ARBA00022475"/>
    </source>
</evidence>
<reference evidence="10 11" key="1">
    <citation type="submission" date="2024-09" db="EMBL/GenBank/DDBJ databases">
        <authorList>
            <person name="Sun Q."/>
            <person name="Mori K."/>
        </authorList>
    </citation>
    <scope>NUCLEOTIDE SEQUENCE [LARGE SCALE GENOMIC DNA]</scope>
    <source>
        <strain evidence="10 11">CCM 8626</strain>
    </source>
</reference>
<proteinExistence type="predicted"/>
<dbReference type="InterPro" id="IPR002416">
    <property type="entry name" value="T2SS_protein-GspH"/>
</dbReference>